<name>A0A2H0N3A4_9BACT</name>
<dbReference type="Proteomes" id="UP000229782">
    <property type="component" value="Unassembled WGS sequence"/>
</dbReference>
<protein>
    <recommendedName>
        <fullName evidence="3">DUF2283 domain-containing protein</fullName>
    </recommendedName>
</protein>
<proteinExistence type="predicted"/>
<dbReference type="AlphaFoldDB" id="A0A2H0N3A4"/>
<accession>A0A2H0N3A4</accession>
<sequence length="71" mass="8204">MKFHFDKKKDALSIQFSDLPYDESDEVEDGIIFDYDKEGKLISIEILNASKKLSPSFQSELRQKHIALAIE</sequence>
<dbReference type="InterPro" id="IPR019270">
    <property type="entry name" value="DUF2283"/>
</dbReference>
<gene>
    <name evidence="1" type="ORF">COV60_00785</name>
</gene>
<dbReference type="PANTHER" id="PTHR37029:SF1">
    <property type="entry name" value="SSR1768 PROTEIN"/>
    <property type="match status" value="1"/>
</dbReference>
<dbReference type="PANTHER" id="PTHR37029">
    <property type="entry name" value="SSR1768 PROTEIN"/>
    <property type="match status" value="1"/>
</dbReference>
<reference evidence="1 2" key="1">
    <citation type="submission" date="2017-09" db="EMBL/GenBank/DDBJ databases">
        <title>Depth-based differentiation of microbial function through sediment-hosted aquifers and enrichment of novel symbionts in the deep terrestrial subsurface.</title>
        <authorList>
            <person name="Probst A.J."/>
            <person name="Ladd B."/>
            <person name="Jarett J.K."/>
            <person name="Geller-Mcgrath D.E."/>
            <person name="Sieber C.M."/>
            <person name="Emerson J.B."/>
            <person name="Anantharaman K."/>
            <person name="Thomas B.C."/>
            <person name="Malmstrom R."/>
            <person name="Stieglmeier M."/>
            <person name="Klingl A."/>
            <person name="Woyke T."/>
            <person name="Ryan C.M."/>
            <person name="Banfield J.F."/>
        </authorList>
    </citation>
    <scope>NUCLEOTIDE SEQUENCE [LARGE SCALE GENOMIC DNA]</scope>
    <source>
        <strain evidence="1">CG11_big_fil_rev_8_21_14_0_20_43_7</strain>
    </source>
</reference>
<organism evidence="1 2">
    <name type="scientific">Candidatus Magasanikbacteria bacterium CG11_big_fil_rev_8_21_14_0_20_43_7</name>
    <dbReference type="NCBI Taxonomy" id="1974654"/>
    <lineage>
        <taxon>Bacteria</taxon>
        <taxon>Candidatus Magasanikiibacteriota</taxon>
    </lineage>
</organism>
<dbReference type="Pfam" id="PF10049">
    <property type="entry name" value="DUF2283"/>
    <property type="match status" value="1"/>
</dbReference>
<evidence type="ECO:0000313" key="2">
    <source>
        <dbReference type="Proteomes" id="UP000229782"/>
    </source>
</evidence>
<evidence type="ECO:0008006" key="3">
    <source>
        <dbReference type="Google" id="ProtNLM"/>
    </source>
</evidence>
<dbReference type="EMBL" id="PCWM01000016">
    <property type="protein sequence ID" value="PIR03351.1"/>
    <property type="molecule type" value="Genomic_DNA"/>
</dbReference>
<comment type="caution">
    <text evidence="1">The sequence shown here is derived from an EMBL/GenBank/DDBJ whole genome shotgun (WGS) entry which is preliminary data.</text>
</comment>
<evidence type="ECO:0000313" key="1">
    <source>
        <dbReference type="EMBL" id="PIR03351.1"/>
    </source>
</evidence>